<evidence type="ECO:0000313" key="3">
    <source>
        <dbReference type="Proteomes" id="UP001299596"/>
    </source>
</evidence>
<dbReference type="Proteomes" id="UP001299596">
    <property type="component" value="Unassembled WGS sequence"/>
</dbReference>
<protein>
    <recommendedName>
        <fullName evidence="4">HNH endonuclease</fullName>
    </recommendedName>
</protein>
<proteinExistence type="predicted"/>
<evidence type="ECO:0000256" key="1">
    <source>
        <dbReference type="SAM" id="MobiDB-lite"/>
    </source>
</evidence>
<dbReference type="EMBL" id="JAYJJR010000005">
    <property type="protein sequence ID" value="MEB3021290.1"/>
    <property type="molecule type" value="Genomic_DNA"/>
</dbReference>
<gene>
    <name evidence="2" type="ORF">K6T79_09550</name>
</gene>
<reference evidence="2 3" key="1">
    <citation type="submission" date="2023-12" db="EMBL/GenBank/DDBJ databases">
        <title>Description of new species of Mycobacterium terrae complex isolated from sewage at the Sao Paulo Zoological Park Foundation in Brazil.</title>
        <authorList>
            <person name="Romagnoli C.L."/>
            <person name="Conceicao E.C."/>
            <person name="Machado E."/>
            <person name="Barreto L.B.P.F."/>
            <person name="Sharma A."/>
            <person name="Silva N.M."/>
            <person name="Marques L.E."/>
            <person name="Juliana M.A."/>
            <person name="Lourenco M.C.S."/>
            <person name="Digiampietri L.A."/>
            <person name="Suffys P.N."/>
            <person name="Viana-Niero C."/>
        </authorList>
    </citation>
    <scope>NUCLEOTIDE SEQUENCE [LARGE SCALE GENOMIC DNA]</scope>
    <source>
        <strain evidence="2 3">MYC098</strain>
    </source>
</reference>
<dbReference type="RefSeq" id="WP_225406327.1">
    <property type="nucleotide sequence ID" value="NZ_JAYJJR010000005.1"/>
</dbReference>
<keyword evidence="3" id="KW-1185">Reference proteome</keyword>
<evidence type="ECO:0000313" key="2">
    <source>
        <dbReference type="EMBL" id="MEB3021290.1"/>
    </source>
</evidence>
<comment type="caution">
    <text evidence="2">The sequence shown here is derived from an EMBL/GenBank/DDBJ whole genome shotgun (WGS) entry which is preliminary data.</text>
</comment>
<feature type="region of interest" description="Disordered" evidence="1">
    <location>
        <begin position="1"/>
        <end position="34"/>
    </location>
</feature>
<evidence type="ECO:0008006" key="4">
    <source>
        <dbReference type="Google" id="ProtNLM"/>
    </source>
</evidence>
<name>A0ABU5XG85_9MYCO</name>
<accession>A0ABU5XG85</accession>
<sequence length="92" mass="10124">MPDRYGNPDDDRDDPATARARAAELAQAARDRELEQRHAELELQAQARAACTSCDDDGYRNGHVCNHNPAQDAINDRGMAACRAALTKDDSR</sequence>
<organism evidence="2 3">
    <name type="scientific">[Mycobacterium] crassicus</name>
    <dbReference type="NCBI Taxonomy" id="2872309"/>
    <lineage>
        <taxon>Bacteria</taxon>
        <taxon>Bacillati</taxon>
        <taxon>Actinomycetota</taxon>
        <taxon>Actinomycetes</taxon>
        <taxon>Mycobacteriales</taxon>
        <taxon>Mycobacteriaceae</taxon>
        <taxon>Mycolicibacter</taxon>
    </lineage>
</organism>
<feature type="compositionally biased region" description="Low complexity" evidence="1">
    <location>
        <begin position="17"/>
        <end position="28"/>
    </location>
</feature>